<name>A0A2R6NXD5_9APHY</name>
<feature type="compositionally biased region" description="Low complexity" evidence="1">
    <location>
        <begin position="263"/>
        <end position="281"/>
    </location>
</feature>
<comment type="caution">
    <text evidence="2">The sequence shown here is derived from an EMBL/GenBank/DDBJ whole genome shotgun (WGS) entry which is preliminary data.</text>
</comment>
<feature type="region of interest" description="Disordered" evidence="1">
    <location>
        <begin position="437"/>
        <end position="467"/>
    </location>
</feature>
<protein>
    <submittedName>
        <fullName evidence="2">Uncharacterized protein</fullName>
    </submittedName>
</protein>
<proteinExistence type="predicted"/>
<reference evidence="2 3" key="1">
    <citation type="submission" date="2018-02" db="EMBL/GenBank/DDBJ databases">
        <title>Genome sequence of the basidiomycete white-rot fungus Phlebia centrifuga.</title>
        <authorList>
            <person name="Granchi Z."/>
            <person name="Peng M."/>
            <person name="de Vries R.P."/>
            <person name="Hilden K."/>
            <person name="Makela M.R."/>
            <person name="Grigoriev I."/>
            <person name="Riley R."/>
        </authorList>
    </citation>
    <scope>NUCLEOTIDE SEQUENCE [LARGE SCALE GENOMIC DNA]</scope>
    <source>
        <strain evidence="2 3">FBCC195</strain>
    </source>
</reference>
<accession>A0A2R6NXD5</accession>
<sequence>MSTTVRSHDSRLPTPVDPWCSRQLVYSEGDSESLEVFVPLDFGDRKSQTLFDQSVYLLDNYPSPRFSETALKASVHLPYFDSESVMESSEFGDRSFLPRLLTGSHETFYGPQPPSPPLETPELVQRSLPNVREPLLPPPNPPIDTQELSQETVSASDTCAPSGSRLCPRSRDEEGTTPSKRQCRRFVAKHNSVVGNVTPRPGSCKSSENFQAAVLMTPGTPSSTWSTSATSSSVYSPLGPGDLMEDAPDMLFEDDLMDWNGDSSHCGSSSITSSPKPRSLSLDLPKFDGFGPSSSTGWPPRSYTDPDSSWPLAPLWEPMQTGDFMTEPLSPHPSPLNLPGTDLESDEYLEQPMSFYDPPPPSIPSSPSRRQLQSLPSLYDDLSIAPHSPRTFTTRLPELEMEDPDRPHVSLDFGASELFTGETNPFVSPPTISPSLLEPGRSDPEGLGLFIHPSSIDPPLDRSPSPDDDDLQFLDIQLDPTFTHLPLDEFLRLRALRRRALDAEREARSLETNLAERVSYASNALLPSEGLVDPIEKRARKNELHVATEMRAEARKERKREKQRSKELGALLDLKMEKCSLQGRGAMQSMAQLVANMLLRRRDTFRLLAQRKTASSGRSSGFSPLRVSVSAEDLLADDFDQ</sequence>
<feature type="region of interest" description="Disordered" evidence="1">
    <location>
        <begin position="254"/>
        <end position="372"/>
    </location>
</feature>
<gene>
    <name evidence="2" type="ORF">PHLCEN_2v7130</name>
</gene>
<evidence type="ECO:0000313" key="3">
    <source>
        <dbReference type="Proteomes" id="UP000186601"/>
    </source>
</evidence>
<keyword evidence="3" id="KW-1185">Reference proteome</keyword>
<evidence type="ECO:0000313" key="2">
    <source>
        <dbReference type="EMBL" id="PSR79159.1"/>
    </source>
</evidence>
<feature type="region of interest" description="Disordered" evidence="1">
    <location>
        <begin position="131"/>
        <end position="181"/>
    </location>
</feature>
<dbReference type="Proteomes" id="UP000186601">
    <property type="component" value="Unassembled WGS sequence"/>
</dbReference>
<dbReference type="EMBL" id="MLYV02000707">
    <property type="protein sequence ID" value="PSR79159.1"/>
    <property type="molecule type" value="Genomic_DNA"/>
</dbReference>
<dbReference type="OrthoDB" id="3256408at2759"/>
<evidence type="ECO:0000256" key="1">
    <source>
        <dbReference type="SAM" id="MobiDB-lite"/>
    </source>
</evidence>
<organism evidence="2 3">
    <name type="scientific">Hermanssonia centrifuga</name>
    <dbReference type="NCBI Taxonomy" id="98765"/>
    <lineage>
        <taxon>Eukaryota</taxon>
        <taxon>Fungi</taxon>
        <taxon>Dikarya</taxon>
        <taxon>Basidiomycota</taxon>
        <taxon>Agaricomycotina</taxon>
        <taxon>Agaricomycetes</taxon>
        <taxon>Polyporales</taxon>
        <taxon>Meruliaceae</taxon>
        <taxon>Hermanssonia</taxon>
    </lineage>
</organism>
<feature type="compositionally biased region" description="Polar residues" evidence="1">
    <location>
        <begin position="146"/>
        <end position="161"/>
    </location>
</feature>
<dbReference type="AlphaFoldDB" id="A0A2R6NXD5"/>
<dbReference type="STRING" id="98765.A0A2R6NXD5"/>